<protein>
    <submittedName>
        <fullName evidence="1">Uncharacterized protein</fullName>
    </submittedName>
</protein>
<reference evidence="1 2" key="1">
    <citation type="submission" date="2013-07" db="EMBL/GenBank/DDBJ databases">
        <title>Thalassospira permensis NBRC 106175 Genome Sequencing.</title>
        <authorList>
            <person name="Lai Q."/>
            <person name="Shao Z."/>
        </authorList>
    </citation>
    <scope>NUCLEOTIDE SEQUENCE [LARGE SCALE GENOMIC DNA]</scope>
    <source>
        <strain evidence="1 2">NBRC 106175</strain>
    </source>
</reference>
<comment type="caution">
    <text evidence="1">The sequence shown here is derived from an EMBL/GenBank/DDBJ whole genome shotgun (WGS) entry which is preliminary data.</text>
</comment>
<gene>
    <name evidence="1" type="ORF">SMB34_05425</name>
</gene>
<name>A0ABR4TMI2_9PROT</name>
<evidence type="ECO:0000313" key="1">
    <source>
        <dbReference type="EMBL" id="KEO55857.1"/>
    </source>
</evidence>
<dbReference type="EMBL" id="AUNC01000023">
    <property type="protein sequence ID" value="KEO55857.1"/>
    <property type="molecule type" value="Genomic_DNA"/>
</dbReference>
<organism evidence="1 2">
    <name type="scientific">Thalassospira permensis NBRC 106175</name>
    <dbReference type="NCBI Taxonomy" id="1353532"/>
    <lineage>
        <taxon>Bacteria</taxon>
        <taxon>Pseudomonadati</taxon>
        <taxon>Pseudomonadota</taxon>
        <taxon>Alphaproteobacteria</taxon>
        <taxon>Rhodospirillales</taxon>
        <taxon>Thalassospiraceae</taxon>
        <taxon>Thalassospira</taxon>
    </lineage>
</organism>
<evidence type="ECO:0000313" key="2">
    <source>
        <dbReference type="Proteomes" id="UP000027463"/>
    </source>
</evidence>
<proteinExistence type="predicted"/>
<sequence>MTESAGFKVAIDCSLTTPGTIFVSMFFPLRVAVATCPAPIRLLKTTHQMRPGPLFAIGPAITSIKTFVDHFNR</sequence>
<accession>A0ABR4TMI2</accession>
<keyword evidence="2" id="KW-1185">Reference proteome</keyword>
<dbReference type="Proteomes" id="UP000027463">
    <property type="component" value="Unassembled WGS sequence"/>
</dbReference>